<dbReference type="PROSITE" id="PS51462">
    <property type="entry name" value="NUDIX"/>
    <property type="match status" value="1"/>
</dbReference>
<dbReference type="InterPro" id="IPR020084">
    <property type="entry name" value="NUDIX_hydrolase_CS"/>
</dbReference>
<dbReference type="GO" id="GO:0034431">
    <property type="term" value="F:bis(5'-adenosyl)-hexaphosphatase activity"/>
    <property type="evidence" value="ECO:0007669"/>
    <property type="project" value="TreeGrafter"/>
</dbReference>
<dbReference type="InterPro" id="IPR047198">
    <property type="entry name" value="DDP-like_NUDIX"/>
</dbReference>
<reference evidence="6 7" key="1">
    <citation type="submission" date="2016-06" db="EMBL/GenBank/DDBJ databases">
        <title>Evolution of pathogenesis and genome organization in the Tremellales.</title>
        <authorList>
            <person name="Cuomo C."/>
            <person name="Litvintseva A."/>
            <person name="Heitman J."/>
            <person name="Chen Y."/>
            <person name="Sun S."/>
            <person name="Springer D."/>
            <person name="Dromer F."/>
            <person name="Young S."/>
            <person name="Zeng Q."/>
            <person name="Chapman S."/>
            <person name="Gujja S."/>
            <person name="Saif S."/>
            <person name="Birren B."/>
        </authorList>
    </citation>
    <scope>NUCLEOTIDE SEQUENCE [LARGE SCALE GENOMIC DNA]</scope>
    <source>
        <strain evidence="6 7">ATCC 28783</strain>
    </source>
</reference>
<dbReference type="GO" id="GO:0071543">
    <property type="term" value="P:diphosphoinositol polyphosphate metabolic process"/>
    <property type="evidence" value="ECO:0007669"/>
    <property type="project" value="TreeGrafter"/>
</dbReference>
<dbReference type="GO" id="GO:0046872">
    <property type="term" value="F:metal ion binding"/>
    <property type="evidence" value="ECO:0007669"/>
    <property type="project" value="UniProtKB-KW"/>
</dbReference>
<dbReference type="Gene3D" id="3.90.79.10">
    <property type="entry name" value="Nucleoside Triphosphate Pyrophosphohydrolase"/>
    <property type="match status" value="1"/>
</dbReference>
<dbReference type="InParanoid" id="A0A4Q1BGR1"/>
<gene>
    <name evidence="6" type="ORF">M231_06035</name>
</gene>
<dbReference type="SUPFAM" id="SSF55811">
    <property type="entry name" value="Nudix"/>
    <property type="match status" value="1"/>
</dbReference>
<evidence type="ECO:0000259" key="5">
    <source>
        <dbReference type="PROSITE" id="PS51462"/>
    </source>
</evidence>
<dbReference type="AlphaFoldDB" id="A0A4Q1BGR1"/>
<dbReference type="CDD" id="cd04666">
    <property type="entry name" value="NUDIX_DIPP2_like_Nudt4"/>
    <property type="match status" value="1"/>
</dbReference>
<comment type="cofactor">
    <cofactor evidence="1">
        <name>Mg(2+)</name>
        <dbReference type="ChEBI" id="CHEBI:18420"/>
    </cofactor>
</comment>
<dbReference type="GO" id="GO:0005634">
    <property type="term" value="C:nucleus"/>
    <property type="evidence" value="ECO:0007669"/>
    <property type="project" value="TreeGrafter"/>
</dbReference>
<dbReference type="GO" id="GO:0034432">
    <property type="term" value="F:bis(5'-adenosyl)-pentaphosphatase activity"/>
    <property type="evidence" value="ECO:0007669"/>
    <property type="project" value="TreeGrafter"/>
</dbReference>
<dbReference type="Pfam" id="PF00293">
    <property type="entry name" value="NUDIX"/>
    <property type="match status" value="1"/>
</dbReference>
<evidence type="ECO:0000313" key="6">
    <source>
        <dbReference type="EMBL" id="RXK36728.1"/>
    </source>
</evidence>
<dbReference type="InterPro" id="IPR015797">
    <property type="entry name" value="NUDIX_hydrolase-like_dom_sf"/>
</dbReference>
<dbReference type="EMBL" id="SDIL01000089">
    <property type="protein sequence ID" value="RXK36728.1"/>
    <property type="molecule type" value="Genomic_DNA"/>
</dbReference>
<dbReference type="OrthoDB" id="2011998at2759"/>
<comment type="caution">
    <text evidence="6">The sequence shown here is derived from an EMBL/GenBank/DDBJ whole genome shotgun (WGS) entry which is preliminary data.</text>
</comment>
<keyword evidence="2" id="KW-0479">Metal-binding</keyword>
<dbReference type="Proteomes" id="UP000289152">
    <property type="component" value="Unassembled WGS sequence"/>
</dbReference>
<dbReference type="PROSITE" id="PS00893">
    <property type="entry name" value="NUDIX_BOX"/>
    <property type="match status" value="1"/>
</dbReference>
<evidence type="ECO:0000313" key="7">
    <source>
        <dbReference type="Proteomes" id="UP000289152"/>
    </source>
</evidence>
<dbReference type="GO" id="GO:0005737">
    <property type="term" value="C:cytoplasm"/>
    <property type="evidence" value="ECO:0007669"/>
    <property type="project" value="TreeGrafter"/>
</dbReference>
<evidence type="ECO:0000256" key="1">
    <source>
        <dbReference type="ARBA" id="ARBA00001946"/>
    </source>
</evidence>
<keyword evidence="3" id="KW-0378">Hydrolase</keyword>
<dbReference type="GO" id="GO:1901911">
    <property type="term" value="P:adenosine 5'-(hexahydrogen pentaphosphate) catabolic process"/>
    <property type="evidence" value="ECO:0007669"/>
    <property type="project" value="TreeGrafter"/>
</dbReference>
<dbReference type="GO" id="GO:1901909">
    <property type="term" value="P:diadenosine hexaphosphate catabolic process"/>
    <property type="evidence" value="ECO:0007669"/>
    <property type="project" value="TreeGrafter"/>
</dbReference>
<sequence>MPRHVALAIIVCQRNEKVLMITSRARPDSWILPKGGVEDGETSGQAAVREAWEEAGTPRDLFPPKEEDKFLMISLKGGKRGKGSIWHVHVLEVDEDDVKSVKDWPEAHQRQRAWFTLSSALSKINEWRKDPSAAETLEDVMDVQSQITDGNGRKNQLTLSVTKGKKDEKGGAMELALRTFAEARGWITD</sequence>
<dbReference type="GO" id="GO:0008486">
    <property type="term" value="F:diphosphoinositol-polyphosphate diphosphatase activity"/>
    <property type="evidence" value="ECO:0007669"/>
    <property type="project" value="TreeGrafter"/>
</dbReference>
<protein>
    <recommendedName>
        <fullName evidence="5">Nudix hydrolase domain-containing protein</fullName>
    </recommendedName>
</protein>
<evidence type="ECO:0000256" key="3">
    <source>
        <dbReference type="ARBA" id="ARBA00022801"/>
    </source>
</evidence>
<dbReference type="PANTHER" id="PTHR12629:SF0">
    <property type="entry name" value="DIPHOSPHOINOSITOL-POLYPHOSPHATE DIPHOSPHATASE"/>
    <property type="match status" value="1"/>
</dbReference>
<proteinExistence type="predicted"/>
<dbReference type="GO" id="GO:0000298">
    <property type="term" value="F:endopolyphosphatase activity"/>
    <property type="evidence" value="ECO:0007669"/>
    <property type="project" value="TreeGrafter"/>
</dbReference>
<dbReference type="GO" id="GO:1901907">
    <property type="term" value="P:diadenosine pentaphosphate catabolic process"/>
    <property type="evidence" value="ECO:0007669"/>
    <property type="project" value="TreeGrafter"/>
</dbReference>
<evidence type="ECO:0000256" key="4">
    <source>
        <dbReference type="ARBA" id="ARBA00022842"/>
    </source>
</evidence>
<keyword evidence="7" id="KW-1185">Reference proteome</keyword>
<evidence type="ECO:0000256" key="2">
    <source>
        <dbReference type="ARBA" id="ARBA00022723"/>
    </source>
</evidence>
<dbReference type="STRING" id="5217.A0A4Q1BGR1"/>
<name>A0A4Q1BGR1_TREME</name>
<dbReference type="PANTHER" id="PTHR12629">
    <property type="entry name" value="DIPHOSPHOINOSITOL POLYPHOSPHATE PHOSPHOHYDROLASE"/>
    <property type="match status" value="1"/>
</dbReference>
<organism evidence="6 7">
    <name type="scientific">Tremella mesenterica</name>
    <name type="common">Jelly fungus</name>
    <dbReference type="NCBI Taxonomy" id="5217"/>
    <lineage>
        <taxon>Eukaryota</taxon>
        <taxon>Fungi</taxon>
        <taxon>Dikarya</taxon>
        <taxon>Basidiomycota</taxon>
        <taxon>Agaricomycotina</taxon>
        <taxon>Tremellomycetes</taxon>
        <taxon>Tremellales</taxon>
        <taxon>Tremellaceae</taxon>
        <taxon>Tremella</taxon>
    </lineage>
</organism>
<accession>A0A4Q1BGR1</accession>
<dbReference type="InterPro" id="IPR000086">
    <property type="entry name" value="NUDIX_hydrolase_dom"/>
</dbReference>
<dbReference type="VEuPathDB" id="FungiDB:TREMEDRAFT_73926"/>
<keyword evidence="4" id="KW-0460">Magnesium</keyword>
<feature type="domain" description="Nudix hydrolase" evidence="5">
    <location>
        <begin position="2"/>
        <end position="137"/>
    </location>
</feature>